<proteinExistence type="predicted"/>
<protein>
    <submittedName>
        <fullName evidence="2">Uncharacterized protein</fullName>
    </submittedName>
</protein>
<evidence type="ECO:0000256" key="1">
    <source>
        <dbReference type="SAM" id="MobiDB-lite"/>
    </source>
</evidence>
<evidence type="ECO:0000313" key="2">
    <source>
        <dbReference type="EMBL" id="QVK22049.1"/>
    </source>
</evidence>
<evidence type="ECO:0000313" key="3">
    <source>
        <dbReference type="Proteomes" id="UP000676428"/>
    </source>
</evidence>
<keyword evidence="3" id="KW-1185">Reference proteome</keyword>
<dbReference type="Proteomes" id="UP000676428">
    <property type="component" value="Chromosome"/>
</dbReference>
<sequence>MRQNNSDTKPVAKIQTTTSAALSRRVEEQPASSVDADTCTLATPVTDNVPTHTHTPTDFDFDFYYTQPDISRILQNLKQFQAQISPQLDGNVERQSQMHGFPSICLIGLGRCGSNIATDVALLVHGARNFYLNEFLKTEEANAKKAGKAKSSGVAGCNGV</sequence>
<accession>A0ABX8DB30</accession>
<name>A0ABX8DB30_9GAMM</name>
<organism evidence="2 3">
    <name type="scientific">Shewanella dokdonensis</name>
    <dbReference type="NCBI Taxonomy" id="712036"/>
    <lineage>
        <taxon>Bacteria</taxon>
        <taxon>Pseudomonadati</taxon>
        <taxon>Pseudomonadota</taxon>
        <taxon>Gammaproteobacteria</taxon>
        <taxon>Alteromonadales</taxon>
        <taxon>Shewanellaceae</taxon>
        <taxon>Shewanella</taxon>
    </lineage>
</organism>
<feature type="region of interest" description="Disordered" evidence="1">
    <location>
        <begin position="1"/>
        <end position="35"/>
    </location>
</feature>
<gene>
    <name evidence="2" type="ORF">KHX94_11240</name>
</gene>
<dbReference type="EMBL" id="CP074572">
    <property type="protein sequence ID" value="QVK22049.1"/>
    <property type="molecule type" value="Genomic_DNA"/>
</dbReference>
<feature type="compositionally biased region" description="Polar residues" evidence="1">
    <location>
        <begin position="1"/>
        <end position="21"/>
    </location>
</feature>
<reference evidence="2 3" key="1">
    <citation type="journal article" date="2012" name="Int. J. Syst. Evol. Microbiol.">
        <title>Shewanella dokdonensis sp. nov., isolated from seawater.</title>
        <authorList>
            <person name="Sung H.R."/>
            <person name="Yoon J.H."/>
            <person name="Ghim S.Y."/>
        </authorList>
    </citation>
    <scope>NUCLEOTIDE SEQUENCE [LARGE SCALE GENOMIC DNA]</scope>
    <source>
        <strain evidence="2 3">DSM 23626</strain>
    </source>
</reference>
<dbReference type="RefSeq" id="WP_213680707.1">
    <property type="nucleotide sequence ID" value="NZ_CP074572.1"/>
</dbReference>